<dbReference type="RefSeq" id="WP_048799473.1">
    <property type="nucleotide sequence ID" value="NZ_DBFWLE010000013.1"/>
</dbReference>
<evidence type="ECO:0000259" key="1">
    <source>
        <dbReference type="Pfam" id="PF00535"/>
    </source>
</evidence>
<gene>
    <name evidence="2" type="ORF">NCTC13063_01552</name>
</gene>
<organism evidence="2 3">
    <name type="scientific">Segatella buccae</name>
    <dbReference type="NCBI Taxonomy" id="28126"/>
    <lineage>
        <taxon>Bacteria</taxon>
        <taxon>Pseudomonadati</taxon>
        <taxon>Bacteroidota</taxon>
        <taxon>Bacteroidia</taxon>
        <taxon>Bacteroidales</taxon>
        <taxon>Prevotellaceae</taxon>
        <taxon>Segatella</taxon>
    </lineage>
</organism>
<dbReference type="Gene3D" id="3.90.550.10">
    <property type="entry name" value="Spore Coat Polysaccharide Biosynthesis Protein SpsA, Chain A"/>
    <property type="match status" value="1"/>
</dbReference>
<sequence length="300" mass="34998">MEKGISILLPTHNCRCTQLVAELQRQCLLTHIPFEIIVADDGSTDKQCIEENKAIETLPGVRYIVRERNVGRAAIRNFLASQARYDRLLFIDGDLKLDHSSFIDNYLRTPGDVVVGGIRIGGDPVKWKNNLRYRYEKACEKAHCAHNRQKNASRAFRTTNFLIRKQVFTDCPFDEKFTRYGYEDVLLGKDLQLKNIPIVHIDNPITLDDFEPNDIFLNKTEESLCTLLHFKDRLKGYSSLLDFNEKLKRLHLIPFIGFLHSIFHNKLKQQLLGNNPSVMGFNIYKLMYFIHLEIRQYRHD</sequence>
<dbReference type="AlphaFoldDB" id="A0AAQ1UI89"/>
<dbReference type="InterPro" id="IPR029044">
    <property type="entry name" value="Nucleotide-diphossugar_trans"/>
</dbReference>
<protein>
    <submittedName>
        <fullName evidence="2">N-glycosyltransferase</fullName>
    </submittedName>
</protein>
<dbReference type="Proteomes" id="UP000255283">
    <property type="component" value="Unassembled WGS sequence"/>
</dbReference>
<dbReference type="SUPFAM" id="SSF53448">
    <property type="entry name" value="Nucleotide-diphospho-sugar transferases"/>
    <property type="match status" value="1"/>
</dbReference>
<dbReference type="PANTHER" id="PTHR43685:SF3">
    <property type="entry name" value="SLR2126 PROTEIN"/>
    <property type="match status" value="1"/>
</dbReference>
<evidence type="ECO:0000313" key="3">
    <source>
        <dbReference type="Proteomes" id="UP000255283"/>
    </source>
</evidence>
<comment type="caution">
    <text evidence="2">The sequence shown here is derived from an EMBL/GenBank/DDBJ whole genome shotgun (WGS) entry which is preliminary data.</text>
</comment>
<dbReference type="InterPro" id="IPR050834">
    <property type="entry name" value="Glycosyltransf_2"/>
</dbReference>
<name>A0AAQ1UI89_9BACT</name>
<dbReference type="InterPro" id="IPR001173">
    <property type="entry name" value="Glyco_trans_2-like"/>
</dbReference>
<accession>A0AAQ1UI89</accession>
<proteinExistence type="predicted"/>
<dbReference type="Pfam" id="PF00535">
    <property type="entry name" value="Glycos_transf_2"/>
    <property type="match status" value="1"/>
</dbReference>
<evidence type="ECO:0000313" key="2">
    <source>
        <dbReference type="EMBL" id="SUB80269.1"/>
    </source>
</evidence>
<feature type="domain" description="Glycosyltransferase 2-like" evidence="1">
    <location>
        <begin position="6"/>
        <end position="155"/>
    </location>
</feature>
<dbReference type="EMBL" id="UGTJ01000001">
    <property type="protein sequence ID" value="SUB80269.1"/>
    <property type="molecule type" value="Genomic_DNA"/>
</dbReference>
<reference evidence="2 3" key="1">
    <citation type="submission" date="2018-06" db="EMBL/GenBank/DDBJ databases">
        <authorList>
            <consortium name="Pathogen Informatics"/>
            <person name="Doyle S."/>
        </authorList>
    </citation>
    <scope>NUCLEOTIDE SEQUENCE [LARGE SCALE GENOMIC DNA]</scope>
    <source>
        <strain evidence="2 3">NCTC13063</strain>
    </source>
</reference>
<dbReference type="CDD" id="cd00761">
    <property type="entry name" value="Glyco_tranf_GTA_type"/>
    <property type="match status" value="1"/>
</dbReference>
<dbReference type="PANTHER" id="PTHR43685">
    <property type="entry name" value="GLYCOSYLTRANSFERASE"/>
    <property type="match status" value="1"/>
</dbReference>